<dbReference type="Gene3D" id="2.40.128.110">
    <property type="entry name" value="Lipid/polyisoprenoid-binding, YceI-like"/>
    <property type="match status" value="1"/>
</dbReference>
<gene>
    <name evidence="4" type="ORF">CRYO30217_03215</name>
</gene>
<evidence type="ECO:0000256" key="1">
    <source>
        <dbReference type="SAM" id="MobiDB-lite"/>
    </source>
</evidence>
<feature type="signal peptide" evidence="2">
    <location>
        <begin position="1"/>
        <end position="21"/>
    </location>
</feature>
<dbReference type="Pfam" id="PF04264">
    <property type="entry name" value="YceI"/>
    <property type="match status" value="1"/>
</dbReference>
<evidence type="ECO:0000313" key="5">
    <source>
        <dbReference type="Proteomes" id="UP000683507"/>
    </source>
</evidence>
<keyword evidence="5" id="KW-1185">Reference proteome</keyword>
<feature type="domain" description="Lipid/polyisoprenoid-binding YceI-like" evidence="3">
    <location>
        <begin position="51"/>
        <end position="220"/>
    </location>
</feature>
<dbReference type="Proteomes" id="UP000683507">
    <property type="component" value="Chromosome"/>
</dbReference>
<keyword evidence="2" id="KW-0732">Signal</keyword>
<dbReference type="InterPro" id="IPR007372">
    <property type="entry name" value="Lipid/polyisoprenoid-bd_YceI"/>
</dbReference>
<evidence type="ECO:0000256" key="2">
    <source>
        <dbReference type="SAM" id="SignalP"/>
    </source>
</evidence>
<evidence type="ECO:0000313" key="4">
    <source>
        <dbReference type="EMBL" id="CAG5086638.1"/>
    </source>
</evidence>
<dbReference type="SUPFAM" id="SSF101874">
    <property type="entry name" value="YceI-like"/>
    <property type="match status" value="1"/>
</dbReference>
<dbReference type="KEGG" id="ptan:CRYO30217_03215"/>
<organism evidence="4 5">
    <name type="scientific">Parvicella tangerina</name>
    <dbReference type="NCBI Taxonomy" id="2829795"/>
    <lineage>
        <taxon>Bacteria</taxon>
        <taxon>Pseudomonadati</taxon>
        <taxon>Bacteroidota</taxon>
        <taxon>Flavobacteriia</taxon>
        <taxon>Flavobacteriales</taxon>
        <taxon>Parvicellaceae</taxon>
        <taxon>Parvicella</taxon>
    </lineage>
</organism>
<protein>
    <recommendedName>
        <fullName evidence="3">Lipid/polyisoprenoid-binding YceI-like domain-containing protein</fullName>
    </recommendedName>
</protein>
<name>A0A916JQC3_9FLAO</name>
<reference evidence="4" key="1">
    <citation type="submission" date="2021-04" db="EMBL/GenBank/DDBJ databases">
        <authorList>
            <person name="Rodrigo-Torres L."/>
            <person name="Arahal R. D."/>
            <person name="Lucena T."/>
        </authorList>
    </citation>
    <scope>NUCLEOTIDE SEQUENCE</scope>
    <source>
        <strain evidence="4">AS29M-1</strain>
    </source>
</reference>
<dbReference type="PROSITE" id="PS51257">
    <property type="entry name" value="PROKAR_LIPOPROTEIN"/>
    <property type="match status" value="1"/>
</dbReference>
<evidence type="ECO:0000259" key="3">
    <source>
        <dbReference type="Pfam" id="PF04264"/>
    </source>
</evidence>
<feature type="chain" id="PRO_5037540185" description="Lipid/polyisoprenoid-binding YceI-like domain-containing protein" evidence="2">
    <location>
        <begin position="22"/>
        <end position="230"/>
    </location>
</feature>
<feature type="region of interest" description="Disordered" evidence="1">
    <location>
        <begin position="22"/>
        <end position="49"/>
    </location>
</feature>
<dbReference type="InterPro" id="IPR036761">
    <property type="entry name" value="TTHA0802/YceI-like_sf"/>
</dbReference>
<dbReference type="RefSeq" id="WP_258543402.1">
    <property type="nucleotide sequence ID" value="NZ_OU015584.1"/>
</dbReference>
<proteinExistence type="predicted"/>
<dbReference type="EMBL" id="OU015584">
    <property type="protein sequence ID" value="CAG5086638.1"/>
    <property type="molecule type" value="Genomic_DNA"/>
</dbReference>
<dbReference type="AlphaFoldDB" id="A0A916JQC3"/>
<sequence length="230" mass="25029">MKKITYILPLFVAALLISCGGEETTTEDTSPETSQEKEGTTSDETTTTNLYSIDPSTAAVKWTGFKTPEKIGVDGEFKTFSLSGYNNNAPSIWELMTGTEITLDISSTKTGDEARDGKIINSFFGSMTNTEQIVASITTMEANADDQSKGIAQVEISMNDVTFTQGMSWTYREDLGMFILSGVVNVSDWNAITALDKLTEVCFEKHQGKTWPDVEVRANVKVTVAPAEGV</sequence>
<accession>A0A916JQC3</accession>